<keyword evidence="9" id="KW-1185">Reference proteome</keyword>
<dbReference type="PROSITE" id="PS50850">
    <property type="entry name" value="MFS"/>
    <property type="match status" value="1"/>
</dbReference>
<dbReference type="Proteomes" id="UP000829685">
    <property type="component" value="Unassembled WGS sequence"/>
</dbReference>
<dbReference type="PANTHER" id="PTHR23502:SF51">
    <property type="entry name" value="QUINIDINE RESISTANCE PROTEIN 1-RELATED"/>
    <property type="match status" value="1"/>
</dbReference>
<dbReference type="PANTHER" id="PTHR23502">
    <property type="entry name" value="MAJOR FACILITATOR SUPERFAMILY"/>
    <property type="match status" value="1"/>
</dbReference>
<gene>
    <name evidence="8" type="ORF">JX265_008761</name>
</gene>
<keyword evidence="4 6" id="KW-1133">Transmembrane helix</keyword>
<dbReference type="Pfam" id="PF07690">
    <property type="entry name" value="MFS_1"/>
    <property type="match status" value="1"/>
</dbReference>
<evidence type="ECO:0000313" key="9">
    <source>
        <dbReference type="Proteomes" id="UP000829685"/>
    </source>
</evidence>
<keyword evidence="5 6" id="KW-0472">Membrane</keyword>
<keyword evidence="3 6" id="KW-0812">Transmembrane</keyword>
<evidence type="ECO:0000256" key="2">
    <source>
        <dbReference type="ARBA" id="ARBA00022448"/>
    </source>
</evidence>
<dbReference type="SUPFAM" id="SSF103473">
    <property type="entry name" value="MFS general substrate transporter"/>
    <property type="match status" value="1"/>
</dbReference>
<dbReference type="EMBL" id="JAFIMR010000025">
    <property type="protein sequence ID" value="KAI1863544.1"/>
    <property type="molecule type" value="Genomic_DNA"/>
</dbReference>
<protein>
    <recommendedName>
        <fullName evidence="7">Major facilitator superfamily (MFS) profile domain-containing protein</fullName>
    </recommendedName>
</protein>
<comment type="subcellular location">
    <subcellularLocation>
        <location evidence="1">Membrane</location>
        <topology evidence="1">Multi-pass membrane protein</topology>
    </subcellularLocation>
</comment>
<dbReference type="GO" id="GO:0005886">
    <property type="term" value="C:plasma membrane"/>
    <property type="evidence" value="ECO:0007669"/>
    <property type="project" value="TreeGrafter"/>
</dbReference>
<reference evidence="8" key="1">
    <citation type="submission" date="2021-03" db="EMBL/GenBank/DDBJ databases">
        <title>Revisited historic fungal species revealed as producer of novel bioactive compounds through whole genome sequencing and comparative genomics.</title>
        <authorList>
            <person name="Vignolle G.A."/>
            <person name="Hochenegger N."/>
            <person name="Mach R.L."/>
            <person name="Mach-Aigner A.R."/>
            <person name="Javad Rahimi M."/>
            <person name="Salim K.A."/>
            <person name="Chan C.M."/>
            <person name="Lim L.B.L."/>
            <person name="Cai F."/>
            <person name="Druzhinina I.S."/>
            <person name="U'Ren J.M."/>
            <person name="Derntl C."/>
        </authorList>
    </citation>
    <scope>NUCLEOTIDE SEQUENCE</scope>
    <source>
        <strain evidence="8">TUCIM 5799</strain>
    </source>
</reference>
<feature type="transmembrane region" description="Helical" evidence="6">
    <location>
        <begin position="200"/>
        <end position="223"/>
    </location>
</feature>
<feature type="transmembrane region" description="Helical" evidence="6">
    <location>
        <begin position="376"/>
        <end position="397"/>
    </location>
</feature>
<dbReference type="Gene3D" id="1.20.1720.10">
    <property type="entry name" value="Multidrug resistance protein D"/>
    <property type="match status" value="1"/>
</dbReference>
<name>A0A9P9WHF2_9PEZI</name>
<feature type="domain" description="Major facilitator superfamily (MFS) profile" evidence="7">
    <location>
        <begin position="44"/>
        <end position="415"/>
    </location>
</feature>
<sequence>MDRDKEQPTSDVTGGVLSTNWTRDEPIEAYSIYSRNEKWFIVGIVAVAGFYRHVAPLPANIYFPAIPMMSKAFETSEEVINQTVTAYLIMQGASPMLWGPLSDRFGRRPVFLACLSILIGSCVGLALCPINAFWLLIVLRLLQAGGCASTIALGAGVTGDIATPEERGGYFGLFNLGPMLAPCIGPAVGGALAESLGWRAIFWALTIMAVTCMIVIYVIMATISSAFSDVYPWLSEFLLGVSYLPTGTGMIIGTQVTGRLLDSEYTRIKRTHAGGPFPKEYARLRTMPFHLAIFVLTVVGWGFSLGKAVHIAVPLVMSAILGWCGMAILNTTMTLMIDILQSRSSGATACTNLVRCWLGAIVVATTDRMVNKLGYIWTYVLLAGISACMLPLMYVEMKLGPAWRIRRDELDNDLK</sequence>
<keyword evidence="2" id="KW-0813">Transport</keyword>
<dbReference type="InterPro" id="IPR020846">
    <property type="entry name" value="MFS_dom"/>
</dbReference>
<feature type="transmembrane region" description="Helical" evidence="6">
    <location>
        <begin position="39"/>
        <end position="59"/>
    </location>
</feature>
<evidence type="ECO:0000259" key="7">
    <source>
        <dbReference type="PROSITE" id="PS50850"/>
    </source>
</evidence>
<comment type="caution">
    <text evidence="8">The sequence shown here is derived from an EMBL/GenBank/DDBJ whole genome shotgun (WGS) entry which is preliminary data.</text>
</comment>
<proteinExistence type="predicted"/>
<accession>A0A9P9WHF2</accession>
<feature type="transmembrane region" description="Helical" evidence="6">
    <location>
        <begin position="282"/>
        <end position="303"/>
    </location>
</feature>
<feature type="transmembrane region" description="Helical" evidence="6">
    <location>
        <begin position="170"/>
        <end position="193"/>
    </location>
</feature>
<evidence type="ECO:0000256" key="3">
    <source>
        <dbReference type="ARBA" id="ARBA00022692"/>
    </source>
</evidence>
<dbReference type="AlphaFoldDB" id="A0A9P9WHF2"/>
<feature type="transmembrane region" description="Helical" evidence="6">
    <location>
        <begin position="243"/>
        <end position="261"/>
    </location>
</feature>
<evidence type="ECO:0000256" key="5">
    <source>
        <dbReference type="ARBA" id="ARBA00023136"/>
    </source>
</evidence>
<evidence type="ECO:0000256" key="6">
    <source>
        <dbReference type="SAM" id="Phobius"/>
    </source>
</evidence>
<dbReference type="InterPro" id="IPR036259">
    <property type="entry name" value="MFS_trans_sf"/>
</dbReference>
<dbReference type="GO" id="GO:0022857">
    <property type="term" value="F:transmembrane transporter activity"/>
    <property type="evidence" value="ECO:0007669"/>
    <property type="project" value="InterPro"/>
</dbReference>
<feature type="transmembrane region" description="Helical" evidence="6">
    <location>
        <begin position="110"/>
        <end position="136"/>
    </location>
</feature>
<organism evidence="8 9">
    <name type="scientific">Neoarthrinium moseri</name>
    <dbReference type="NCBI Taxonomy" id="1658444"/>
    <lineage>
        <taxon>Eukaryota</taxon>
        <taxon>Fungi</taxon>
        <taxon>Dikarya</taxon>
        <taxon>Ascomycota</taxon>
        <taxon>Pezizomycotina</taxon>
        <taxon>Sordariomycetes</taxon>
        <taxon>Xylariomycetidae</taxon>
        <taxon>Amphisphaeriales</taxon>
        <taxon>Apiosporaceae</taxon>
        <taxon>Neoarthrinium</taxon>
    </lineage>
</organism>
<dbReference type="InterPro" id="IPR011701">
    <property type="entry name" value="MFS"/>
</dbReference>
<evidence type="ECO:0000313" key="8">
    <source>
        <dbReference type="EMBL" id="KAI1863544.1"/>
    </source>
</evidence>
<evidence type="ECO:0000256" key="4">
    <source>
        <dbReference type="ARBA" id="ARBA00022989"/>
    </source>
</evidence>
<feature type="transmembrane region" description="Helical" evidence="6">
    <location>
        <begin position="309"/>
        <end position="333"/>
    </location>
</feature>
<evidence type="ECO:0000256" key="1">
    <source>
        <dbReference type="ARBA" id="ARBA00004141"/>
    </source>
</evidence>